<feature type="transmembrane region" description="Helical" evidence="1">
    <location>
        <begin position="6"/>
        <end position="25"/>
    </location>
</feature>
<keyword evidence="1" id="KW-0472">Membrane</keyword>
<organism evidence="2 3">
    <name type="scientific">candidate division MSBL1 archaeon SCGC-AAA259I14</name>
    <dbReference type="NCBI Taxonomy" id="1698268"/>
    <lineage>
        <taxon>Archaea</taxon>
        <taxon>Methanobacteriati</taxon>
        <taxon>Methanobacteriota</taxon>
        <taxon>candidate division MSBL1</taxon>
    </lineage>
</organism>
<accession>A0A133USY7</accession>
<sequence>MWLTAPVVLYGVIGWVLGLVFAVLYKKLPGGTPVRKGVILPVVGYFALNLVSAIISSNGGPIPIYGDIIGLYTNIAGNASWALFGLMLGYFWKRFGTQ</sequence>
<evidence type="ECO:0000313" key="3">
    <source>
        <dbReference type="Proteomes" id="UP000070414"/>
    </source>
</evidence>
<reference evidence="2 3" key="1">
    <citation type="journal article" date="2016" name="Sci. Rep.">
        <title>Metabolic traits of an uncultured archaeal lineage -MSBL1- from brine pools of the Red Sea.</title>
        <authorList>
            <person name="Mwirichia R."/>
            <person name="Alam I."/>
            <person name="Rashid M."/>
            <person name="Vinu M."/>
            <person name="Ba-Alawi W."/>
            <person name="Anthony Kamau A."/>
            <person name="Kamanda Ngugi D."/>
            <person name="Goker M."/>
            <person name="Klenk H.P."/>
            <person name="Bajic V."/>
            <person name="Stingl U."/>
        </authorList>
    </citation>
    <scope>NUCLEOTIDE SEQUENCE [LARGE SCALE GENOMIC DNA]</scope>
    <source>
        <strain evidence="2">SCGC-AAA259I14</strain>
    </source>
</reference>
<feature type="transmembrane region" description="Helical" evidence="1">
    <location>
        <begin position="37"/>
        <end position="57"/>
    </location>
</feature>
<comment type="caution">
    <text evidence="2">The sequence shown here is derived from an EMBL/GenBank/DDBJ whole genome shotgun (WGS) entry which is preliminary data.</text>
</comment>
<keyword evidence="1" id="KW-0812">Transmembrane</keyword>
<dbReference type="Proteomes" id="UP000070414">
    <property type="component" value="Unassembled WGS sequence"/>
</dbReference>
<keyword evidence="1" id="KW-1133">Transmembrane helix</keyword>
<dbReference type="EMBL" id="LHXS01000017">
    <property type="protein sequence ID" value="KXA97325.1"/>
    <property type="molecule type" value="Genomic_DNA"/>
</dbReference>
<protein>
    <submittedName>
        <fullName evidence="2">Uncharacterized protein</fullName>
    </submittedName>
</protein>
<keyword evidence="3" id="KW-1185">Reference proteome</keyword>
<gene>
    <name evidence="2" type="ORF">AKJ38_01490</name>
</gene>
<evidence type="ECO:0000256" key="1">
    <source>
        <dbReference type="SAM" id="Phobius"/>
    </source>
</evidence>
<feature type="transmembrane region" description="Helical" evidence="1">
    <location>
        <begin position="69"/>
        <end position="92"/>
    </location>
</feature>
<dbReference type="AlphaFoldDB" id="A0A133USY7"/>
<name>A0A133USY7_9EURY</name>
<evidence type="ECO:0000313" key="2">
    <source>
        <dbReference type="EMBL" id="KXA97325.1"/>
    </source>
</evidence>
<proteinExistence type="predicted"/>